<accession>A0A8J7DSV5</accession>
<proteinExistence type="predicted"/>
<feature type="signal peptide" evidence="2">
    <location>
        <begin position="1"/>
        <end position="30"/>
    </location>
</feature>
<dbReference type="AlphaFoldDB" id="A0A8J7DSV5"/>
<dbReference type="Pfam" id="PF06051">
    <property type="entry name" value="DUF928"/>
    <property type="match status" value="1"/>
</dbReference>
<evidence type="ECO:0000313" key="3">
    <source>
        <dbReference type="EMBL" id="MBE9114832.1"/>
    </source>
</evidence>
<dbReference type="InterPro" id="IPR010328">
    <property type="entry name" value="DUF928"/>
</dbReference>
<sequence length="341" mass="35760">MNPKTQLLTRLFSTTVFVASVSAYSLGASAVNFTPPPNNQAPRQATGGASRTVFTPPSDNASPRQTAGGAARTDFTPPSDNVSPSQTAGGAARTDFTPPSDNASPSQTAGGAARTDFTPPSDNASPSQTAGGAARTDFAPPHDNVSPRQTAGAGSRTPSVTAQVLGVQALTPPSYYGTTLQERPKILVYLPASSAREVVFSIKDEDKNSIYEMTIPITGNAGIVSAQLPPDAPALEVGKHYQWYFALKIDGELTPRSPFVDGWVERIAPSSTLAQSLQGASPLETAEILGENGVWYDCVVALAALRTTQPTNESILDHWQELLGSVELENFASAPFVVSLQ</sequence>
<name>A0A8J7DSV5_9CYAN</name>
<feature type="compositionally biased region" description="Polar residues" evidence="1">
    <location>
        <begin position="97"/>
        <end position="109"/>
    </location>
</feature>
<gene>
    <name evidence="3" type="ORF">IQ249_02875</name>
</gene>
<feature type="chain" id="PRO_5035155360" evidence="2">
    <location>
        <begin position="31"/>
        <end position="341"/>
    </location>
</feature>
<feature type="compositionally biased region" description="Polar residues" evidence="1">
    <location>
        <begin position="118"/>
        <end position="130"/>
    </location>
</feature>
<evidence type="ECO:0000256" key="2">
    <source>
        <dbReference type="SAM" id="SignalP"/>
    </source>
</evidence>
<keyword evidence="2" id="KW-0732">Signal</keyword>
<feature type="region of interest" description="Disordered" evidence="1">
    <location>
        <begin position="34"/>
        <end position="159"/>
    </location>
</feature>
<dbReference type="EMBL" id="JADEWZ010000003">
    <property type="protein sequence ID" value="MBE9114832.1"/>
    <property type="molecule type" value="Genomic_DNA"/>
</dbReference>
<feature type="compositionally biased region" description="Polar residues" evidence="1">
    <location>
        <begin position="40"/>
        <end position="65"/>
    </location>
</feature>
<comment type="caution">
    <text evidence="3">The sequence shown here is derived from an EMBL/GenBank/DDBJ whole genome shotgun (WGS) entry which is preliminary data.</text>
</comment>
<dbReference type="Proteomes" id="UP000654482">
    <property type="component" value="Unassembled WGS sequence"/>
</dbReference>
<organism evidence="3 4">
    <name type="scientific">Lusitaniella coriacea LEGE 07157</name>
    <dbReference type="NCBI Taxonomy" id="945747"/>
    <lineage>
        <taxon>Bacteria</taxon>
        <taxon>Bacillati</taxon>
        <taxon>Cyanobacteriota</taxon>
        <taxon>Cyanophyceae</taxon>
        <taxon>Spirulinales</taxon>
        <taxon>Lusitaniellaceae</taxon>
        <taxon>Lusitaniella</taxon>
    </lineage>
</organism>
<evidence type="ECO:0000256" key="1">
    <source>
        <dbReference type="SAM" id="MobiDB-lite"/>
    </source>
</evidence>
<dbReference type="RefSeq" id="WP_194027919.1">
    <property type="nucleotide sequence ID" value="NZ_JADEWZ010000003.1"/>
</dbReference>
<feature type="compositionally biased region" description="Polar residues" evidence="1">
    <location>
        <begin position="76"/>
        <end position="88"/>
    </location>
</feature>
<reference evidence="3" key="1">
    <citation type="submission" date="2020-10" db="EMBL/GenBank/DDBJ databases">
        <authorList>
            <person name="Castelo-Branco R."/>
            <person name="Eusebio N."/>
            <person name="Adriana R."/>
            <person name="Vieira A."/>
            <person name="Brugerolle De Fraissinette N."/>
            <person name="Rezende De Castro R."/>
            <person name="Schneider M.P."/>
            <person name="Vasconcelos V."/>
            <person name="Leao P.N."/>
        </authorList>
    </citation>
    <scope>NUCLEOTIDE SEQUENCE</scope>
    <source>
        <strain evidence="3">LEGE 07157</strain>
    </source>
</reference>
<protein>
    <submittedName>
        <fullName evidence="3">DUF928 domain-containing protein</fullName>
    </submittedName>
</protein>
<evidence type="ECO:0000313" key="4">
    <source>
        <dbReference type="Proteomes" id="UP000654482"/>
    </source>
</evidence>
<keyword evidence="4" id="KW-1185">Reference proteome</keyword>